<dbReference type="SUPFAM" id="SSF56935">
    <property type="entry name" value="Porins"/>
    <property type="match status" value="1"/>
</dbReference>
<evidence type="ECO:0000256" key="3">
    <source>
        <dbReference type="ARBA" id="ARBA00022452"/>
    </source>
</evidence>
<dbReference type="Gene3D" id="2.40.170.20">
    <property type="entry name" value="TonB-dependent receptor, beta-barrel domain"/>
    <property type="match status" value="1"/>
</dbReference>
<feature type="domain" description="TonB-dependent receptor plug" evidence="9">
    <location>
        <begin position="121"/>
        <end position="244"/>
    </location>
</feature>
<comment type="similarity">
    <text evidence="7">Belongs to the TonB-dependent receptor family.</text>
</comment>
<keyword evidence="8" id="KW-0732">Signal</keyword>
<gene>
    <name evidence="10" type="ORF">EZS26_000694</name>
</gene>
<keyword evidence="4 7" id="KW-0812">Transmembrane</keyword>
<evidence type="ECO:0000256" key="2">
    <source>
        <dbReference type="ARBA" id="ARBA00022448"/>
    </source>
</evidence>
<evidence type="ECO:0000256" key="8">
    <source>
        <dbReference type="SAM" id="SignalP"/>
    </source>
</evidence>
<dbReference type="AlphaFoldDB" id="A0A5M8P3W4"/>
<accession>A0A5M8P3W4</accession>
<proteinExistence type="inferred from homology"/>
<dbReference type="InterPro" id="IPR036942">
    <property type="entry name" value="Beta-barrel_TonB_sf"/>
</dbReference>
<keyword evidence="10" id="KW-0675">Receptor</keyword>
<organism evidence="10 11">
    <name type="scientific">Candidatus Ordinivivax streblomastigis</name>
    <dbReference type="NCBI Taxonomy" id="2540710"/>
    <lineage>
        <taxon>Bacteria</taxon>
        <taxon>Pseudomonadati</taxon>
        <taxon>Bacteroidota</taxon>
        <taxon>Bacteroidia</taxon>
        <taxon>Bacteroidales</taxon>
        <taxon>Candidatus Ordinivivax</taxon>
    </lineage>
</organism>
<dbReference type="Pfam" id="PF13715">
    <property type="entry name" value="CarbopepD_reg_2"/>
    <property type="match status" value="1"/>
</dbReference>
<dbReference type="InterPro" id="IPR023996">
    <property type="entry name" value="TonB-dep_OMP_SusC/RagA"/>
</dbReference>
<dbReference type="NCBIfam" id="TIGR04057">
    <property type="entry name" value="SusC_RagA_signa"/>
    <property type="match status" value="1"/>
</dbReference>
<dbReference type="Gene3D" id="2.170.130.10">
    <property type="entry name" value="TonB-dependent receptor, plug domain"/>
    <property type="match status" value="1"/>
</dbReference>
<dbReference type="GO" id="GO:0009279">
    <property type="term" value="C:cell outer membrane"/>
    <property type="evidence" value="ECO:0007669"/>
    <property type="project" value="UniProtKB-SubCell"/>
</dbReference>
<name>A0A5M8P3W4_9BACT</name>
<dbReference type="InterPro" id="IPR008969">
    <property type="entry name" value="CarboxyPept-like_regulatory"/>
</dbReference>
<dbReference type="EMBL" id="SNRX01000003">
    <property type="protein sequence ID" value="KAA6303091.1"/>
    <property type="molecule type" value="Genomic_DNA"/>
</dbReference>
<sequence>MKKTFLLCFSLFSLFVTSAFAQRTITGKITSIDDGLEIIGVAIRVDTTTAGTVSDASGNYSIPLPDDKKNHFLTFSYLGYETLKVPVGASNVLNVRLKESTIALEELVVTGFKDVKKEMFTGSSVKVSMDDLKMSGGVDVSRMLEGKVAGVSIQNVSSTFGAAPKVRVRGVTSINGENKPLWVVDGVVLEDVINVSNDQLSSGDPTTLLGSAVAGLSSADIESMDILKDAQATALYGARAMNGVIVITTKRGKTGAPRITYNGNFTVRAKPDYANFDILNSADQMTVNVELDRKGWLPVDIANWSVYGPYGIMNKRIYDWNEDRSFALDNTPEARNAFLRPYALANTDWFDLLFTNNLMQEHSVNISSGTEKSKTFGSFSFLNDAGATIADKVDRYTFNLRNDYEINSKLSTVFQVVGSYRNQTVPGSFNRGSDPVRGSWSRDFDINPFSYAYNTSRIVRPYDNEGNLEFVQMNFAPFNILHELKNNWMELNVVDIKAQTELHYNILKGLKYSFIGTLRYVDSSRDHYVTENSNVAEAYRAGYNGIVRKGNPFLWKDPEDPAEEKISVLPEGGFLNQRNDRMMHYYVRNTLAYNKLWMGERIHELSFFGGIEAKYTDRYRTTSTGAGYLHYNGGRFVENADYARMLKNRNAARNTNIFNYERFAAFFLSADYAFNRKYSFSVSSRYDGSNNLGKNASARWLPTWTFAGKWNLINEDFMEKARNIFDAMGVRLSYGLTATMPPATNSSPTFYDDVTFSPGGYVQNVISFESLGNMNLTWEKSYMFNVGYDFSLLKNRLDVSLEYWNRRSFDLIADLEDSGIGGQLIKKANYADLFGHGMDITIGIIPIKTPDWQWNMNFTYGYSSNEIKNAKNLPQIMDLVSQMGGNINGYPVNSLFSIPFAGLDPTDGMPLFEQPDGSEPRGDAFLQSTDTKYLKYEGPVDPPYTGGLNNTLRYKQFSLNVFMSYQWGNKVRLHSSFSEQYSDLTALSRDFKNRWIVSGDEKTTNTPAIVDRLHAIEQNMSYPYNNYNFSSARVAKGDFLRLKSLSLGYDVPSEWLAKTKSIRTASFRVTGKDIWLMYSDSRLNGQDPEFLNTGGVALPALPQVIFSVTLGF</sequence>
<dbReference type="PROSITE" id="PS52016">
    <property type="entry name" value="TONB_DEPENDENT_REC_3"/>
    <property type="match status" value="1"/>
</dbReference>
<feature type="chain" id="PRO_5024360425" evidence="8">
    <location>
        <begin position="22"/>
        <end position="1112"/>
    </location>
</feature>
<keyword evidence="3 7" id="KW-1134">Transmembrane beta strand</keyword>
<dbReference type="NCBIfam" id="TIGR04056">
    <property type="entry name" value="OMP_RagA_SusC"/>
    <property type="match status" value="1"/>
</dbReference>
<comment type="subcellular location">
    <subcellularLocation>
        <location evidence="1 7">Cell outer membrane</location>
        <topology evidence="1 7">Multi-pass membrane protein</topology>
    </subcellularLocation>
</comment>
<evidence type="ECO:0000256" key="6">
    <source>
        <dbReference type="ARBA" id="ARBA00023237"/>
    </source>
</evidence>
<evidence type="ECO:0000256" key="1">
    <source>
        <dbReference type="ARBA" id="ARBA00004571"/>
    </source>
</evidence>
<evidence type="ECO:0000259" key="9">
    <source>
        <dbReference type="Pfam" id="PF07715"/>
    </source>
</evidence>
<dbReference type="InterPro" id="IPR039426">
    <property type="entry name" value="TonB-dep_rcpt-like"/>
</dbReference>
<protein>
    <submittedName>
        <fullName evidence="10">TonB-dependent receptor SusC</fullName>
    </submittedName>
</protein>
<dbReference type="InterPro" id="IPR023997">
    <property type="entry name" value="TonB-dep_OMP_SusC/RagA_CS"/>
</dbReference>
<evidence type="ECO:0000256" key="5">
    <source>
        <dbReference type="ARBA" id="ARBA00023136"/>
    </source>
</evidence>
<evidence type="ECO:0000256" key="4">
    <source>
        <dbReference type="ARBA" id="ARBA00022692"/>
    </source>
</evidence>
<reference evidence="10 11" key="1">
    <citation type="submission" date="2019-03" db="EMBL/GenBank/DDBJ databases">
        <title>Single cell metagenomics reveals metabolic interactions within the superorganism composed of flagellate Streblomastix strix and complex community of Bacteroidetes bacteria on its surface.</title>
        <authorList>
            <person name="Treitli S.C."/>
            <person name="Kolisko M."/>
            <person name="Husnik F."/>
            <person name="Keeling P."/>
            <person name="Hampl V."/>
        </authorList>
    </citation>
    <scope>NUCLEOTIDE SEQUENCE [LARGE SCALE GENOMIC DNA]</scope>
    <source>
        <strain evidence="10">St1</strain>
    </source>
</reference>
<keyword evidence="2 7" id="KW-0813">Transport</keyword>
<dbReference type="Gene3D" id="2.60.40.1120">
    <property type="entry name" value="Carboxypeptidase-like, regulatory domain"/>
    <property type="match status" value="1"/>
</dbReference>
<dbReference type="Proteomes" id="UP000324575">
    <property type="component" value="Unassembled WGS sequence"/>
</dbReference>
<feature type="signal peptide" evidence="8">
    <location>
        <begin position="1"/>
        <end position="21"/>
    </location>
</feature>
<evidence type="ECO:0000313" key="10">
    <source>
        <dbReference type="EMBL" id="KAA6303091.1"/>
    </source>
</evidence>
<dbReference type="SUPFAM" id="SSF49464">
    <property type="entry name" value="Carboxypeptidase regulatory domain-like"/>
    <property type="match status" value="1"/>
</dbReference>
<comment type="caution">
    <text evidence="10">The sequence shown here is derived from an EMBL/GenBank/DDBJ whole genome shotgun (WGS) entry which is preliminary data.</text>
</comment>
<evidence type="ECO:0000256" key="7">
    <source>
        <dbReference type="PROSITE-ProRule" id="PRU01360"/>
    </source>
</evidence>
<keyword evidence="6 7" id="KW-0998">Cell outer membrane</keyword>
<evidence type="ECO:0000313" key="11">
    <source>
        <dbReference type="Proteomes" id="UP000324575"/>
    </source>
</evidence>
<keyword evidence="5 7" id="KW-0472">Membrane</keyword>
<dbReference type="InterPro" id="IPR037066">
    <property type="entry name" value="Plug_dom_sf"/>
</dbReference>
<dbReference type="InterPro" id="IPR012910">
    <property type="entry name" value="Plug_dom"/>
</dbReference>
<dbReference type="Pfam" id="PF07715">
    <property type="entry name" value="Plug"/>
    <property type="match status" value="1"/>
</dbReference>